<dbReference type="RefSeq" id="WP_345564670.1">
    <property type="nucleotide sequence ID" value="NZ_BAABDQ010000009.1"/>
</dbReference>
<protein>
    <recommendedName>
        <fullName evidence="4">Transmembrane protein</fullName>
    </recommendedName>
</protein>
<name>A0ABP6X6P3_9ACTN</name>
<keyword evidence="1" id="KW-0472">Membrane</keyword>
<evidence type="ECO:0000256" key="1">
    <source>
        <dbReference type="SAM" id="Phobius"/>
    </source>
</evidence>
<evidence type="ECO:0008006" key="4">
    <source>
        <dbReference type="Google" id="ProtNLM"/>
    </source>
</evidence>
<gene>
    <name evidence="2" type="ORF">GCM10022419_046350</name>
</gene>
<reference evidence="3" key="1">
    <citation type="journal article" date="2019" name="Int. J. Syst. Evol. Microbiol.">
        <title>The Global Catalogue of Microorganisms (GCM) 10K type strain sequencing project: providing services to taxonomists for standard genome sequencing and annotation.</title>
        <authorList>
            <consortium name="The Broad Institute Genomics Platform"/>
            <consortium name="The Broad Institute Genome Sequencing Center for Infectious Disease"/>
            <person name="Wu L."/>
            <person name="Ma J."/>
        </authorList>
    </citation>
    <scope>NUCLEOTIDE SEQUENCE [LARGE SCALE GENOMIC DNA]</scope>
    <source>
        <strain evidence="3">JCM 17326</strain>
    </source>
</reference>
<accession>A0ABP6X6P3</accession>
<dbReference type="EMBL" id="BAABDQ010000009">
    <property type="protein sequence ID" value="GAA3560438.1"/>
    <property type="molecule type" value="Genomic_DNA"/>
</dbReference>
<organism evidence="2 3">
    <name type="scientific">Nonomuraea rosea</name>
    <dbReference type="NCBI Taxonomy" id="638574"/>
    <lineage>
        <taxon>Bacteria</taxon>
        <taxon>Bacillati</taxon>
        <taxon>Actinomycetota</taxon>
        <taxon>Actinomycetes</taxon>
        <taxon>Streptosporangiales</taxon>
        <taxon>Streptosporangiaceae</taxon>
        <taxon>Nonomuraea</taxon>
    </lineage>
</organism>
<sequence>MMRSINPMMLFARLHRLDGNPLRRRSDRLESAVFLAALVLILVSLWPAVLAYESVLQDEPVSPDARHQVLATLLEDAPTMRVSFTEVPAGPSEAAVRWTTASVQEQTARVPVPALAKSGSAVPVWLDAAGKPAPRPSDKADLQMRGVGTGMLLVLATALLALGSLAGFRRWLDRARYRQWGDDWARTEEKWRHPRRP</sequence>
<dbReference type="Proteomes" id="UP001500630">
    <property type="component" value="Unassembled WGS sequence"/>
</dbReference>
<keyword evidence="1" id="KW-1133">Transmembrane helix</keyword>
<comment type="caution">
    <text evidence="2">The sequence shown here is derived from an EMBL/GenBank/DDBJ whole genome shotgun (WGS) entry which is preliminary data.</text>
</comment>
<evidence type="ECO:0000313" key="3">
    <source>
        <dbReference type="Proteomes" id="UP001500630"/>
    </source>
</evidence>
<keyword evidence="1" id="KW-0812">Transmembrane</keyword>
<dbReference type="PANTHER" id="PTHR42305:SF1">
    <property type="entry name" value="MEMBRANE PROTEIN RV1733C-RELATED"/>
    <property type="match status" value="1"/>
</dbReference>
<dbReference type="InterPro" id="IPR039708">
    <property type="entry name" value="MT1774/Rv1733c-like"/>
</dbReference>
<keyword evidence="3" id="KW-1185">Reference proteome</keyword>
<evidence type="ECO:0000313" key="2">
    <source>
        <dbReference type="EMBL" id="GAA3560438.1"/>
    </source>
</evidence>
<feature type="transmembrane region" description="Helical" evidence="1">
    <location>
        <begin position="147"/>
        <end position="168"/>
    </location>
</feature>
<proteinExistence type="predicted"/>
<dbReference type="PANTHER" id="PTHR42305">
    <property type="entry name" value="MEMBRANE PROTEIN RV1733C-RELATED"/>
    <property type="match status" value="1"/>
</dbReference>